<gene>
    <name evidence="2" type="ORF">VE01_08962</name>
</gene>
<dbReference type="EMBL" id="KV460258">
    <property type="protein sequence ID" value="OBT93108.1"/>
    <property type="molecule type" value="Genomic_DNA"/>
</dbReference>
<evidence type="ECO:0000313" key="3">
    <source>
        <dbReference type="Proteomes" id="UP000091956"/>
    </source>
</evidence>
<evidence type="ECO:0000313" key="2">
    <source>
        <dbReference type="EMBL" id="OBT93108.1"/>
    </source>
</evidence>
<accession>A0A1B8GB99</accession>
<feature type="compositionally biased region" description="Polar residues" evidence="1">
    <location>
        <begin position="1"/>
        <end position="10"/>
    </location>
</feature>
<protein>
    <submittedName>
        <fullName evidence="2">Uncharacterized protein</fullName>
    </submittedName>
</protein>
<proteinExistence type="predicted"/>
<dbReference type="RefSeq" id="XP_018126841.1">
    <property type="nucleotide sequence ID" value="XM_018278379.1"/>
</dbReference>
<feature type="region of interest" description="Disordered" evidence="1">
    <location>
        <begin position="97"/>
        <end position="128"/>
    </location>
</feature>
<sequence>MAISHSSPPNEAQLPPYPSFEALRAKKEPPRITLDTTQRLFWPLDGPLSTSISIMKDASSPDSLEPYFKQTSDGAGIWHPVSQMPLTEPKEDYWLEDHEEHSSPGGSGEPSARYGELPDLGPEDEWEEGSDDHLLICCDEVRPRGKAVKLVVKPAAGENGFITVHDYVSAVHPWLASIQEDILNSMGMFQRPVPLAAEPMVNYNALDRLMMENKPDWIQEKRMRFLIKAFEEKPSDYKLAWEKLQAEVEQNIRLQATKKAATIAPSSLLLLHEAMEIFGFTDGNELILTGEANPVPQYLIDSIARIKHVTGGDSLYNEAYTRTILDEIIIGCVYEENIASQRGRSESPPGEPPAVCHSHPPKPQLIIEEPAQLELSHETPFYSR</sequence>
<dbReference type="OrthoDB" id="3944545at2759"/>
<reference evidence="3" key="2">
    <citation type="journal article" date="2018" name="Nat. Commun.">
        <title>Extreme sensitivity to ultraviolet light in the fungal pathogen causing white-nose syndrome of bats.</title>
        <authorList>
            <person name="Palmer J.M."/>
            <person name="Drees K.P."/>
            <person name="Foster J.T."/>
            <person name="Lindner D.L."/>
        </authorList>
    </citation>
    <scope>NUCLEOTIDE SEQUENCE [LARGE SCALE GENOMIC DNA]</scope>
    <source>
        <strain evidence="3">UAMH 10579</strain>
    </source>
</reference>
<feature type="region of interest" description="Disordered" evidence="1">
    <location>
        <begin position="341"/>
        <end position="363"/>
    </location>
</feature>
<name>A0A1B8GB99_9PEZI</name>
<dbReference type="GeneID" id="28842348"/>
<evidence type="ECO:0000256" key="1">
    <source>
        <dbReference type="SAM" id="MobiDB-lite"/>
    </source>
</evidence>
<dbReference type="AlphaFoldDB" id="A0A1B8GB99"/>
<feature type="region of interest" description="Disordered" evidence="1">
    <location>
        <begin position="1"/>
        <end position="32"/>
    </location>
</feature>
<organism evidence="2 3">
    <name type="scientific">Pseudogymnoascus verrucosus</name>
    <dbReference type="NCBI Taxonomy" id="342668"/>
    <lineage>
        <taxon>Eukaryota</taxon>
        <taxon>Fungi</taxon>
        <taxon>Dikarya</taxon>
        <taxon>Ascomycota</taxon>
        <taxon>Pezizomycotina</taxon>
        <taxon>Leotiomycetes</taxon>
        <taxon>Thelebolales</taxon>
        <taxon>Thelebolaceae</taxon>
        <taxon>Pseudogymnoascus</taxon>
    </lineage>
</organism>
<dbReference type="Proteomes" id="UP000091956">
    <property type="component" value="Unassembled WGS sequence"/>
</dbReference>
<reference evidence="2 3" key="1">
    <citation type="submission" date="2016-03" db="EMBL/GenBank/DDBJ databases">
        <title>Comparative genomics of Pseudogymnoascus destructans, the fungus causing white-nose syndrome of bats.</title>
        <authorList>
            <person name="Palmer J.M."/>
            <person name="Drees K.P."/>
            <person name="Foster J.T."/>
            <person name="Lindner D.L."/>
        </authorList>
    </citation>
    <scope>NUCLEOTIDE SEQUENCE [LARGE SCALE GENOMIC DNA]</scope>
    <source>
        <strain evidence="2 3">UAMH 10579</strain>
    </source>
</reference>
<dbReference type="STRING" id="342668.A0A1B8GB99"/>
<keyword evidence="3" id="KW-1185">Reference proteome</keyword>